<evidence type="ECO:0000259" key="2">
    <source>
        <dbReference type="PROSITE" id="PS50858"/>
    </source>
</evidence>
<feature type="compositionally biased region" description="Low complexity" evidence="1">
    <location>
        <begin position="39"/>
        <end position="48"/>
    </location>
</feature>
<organism evidence="3 4">
    <name type="scientific">Nepenthes gracilis</name>
    <name type="common">Slender pitcher plant</name>
    <dbReference type="NCBI Taxonomy" id="150966"/>
    <lineage>
        <taxon>Eukaryota</taxon>
        <taxon>Viridiplantae</taxon>
        <taxon>Streptophyta</taxon>
        <taxon>Embryophyta</taxon>
        <taxon>Tracheophyta</taxon>
        <taxon>Spermatophyta</taxon>
        <taxon>Magnoliopsida</taxon>
        <taxon>eudicotyledons</taxon>
        <taxon>Gunneridae</taxon>
        <taxon>Pentapetalae</taxon>
        <taxon>Caryophyllales</taxon>
        <taxon>Nepenthaceae</taxon>
        <taxon>Nepenthes</taxon>
    </lineage>
</organism>
<dbReference type="PANTHER" id="PTHR16019:SF5">
    <property type="entry name" value="BSD DOMAIN-CONTAINING PROTEIN 1"/>
    <property type="match status" value="1"/>
</dbReference>
<dbReference type="EMBL" id="BSYO01000034">
    <property type="protein sequence ID" value="GMH28453.1"/>
    <property type="molecule type" value="Genomic_DNA"/>
</dbReference>
<dbReference type="PANTHER" id="PTHR16019">
    <property type="entry name" value="SYNAPSE-ASSOCIATED PROTEIN"/>
    <property type="match status" value="1"/>
</dbReference>
<feature type="domain" description="BSD" evidence="2">
    <location>
        <begin position="210"/>
        <end position="262"/>
    </location>
</feature>
<feature type="region of interest" description="Disordered" evidence="1">
    <location>
        <begin position="284"/>
        <end position="396"/>
    </location>
</feature>
<gene>
    <name evidence="3" type="ORF">Nepgr_030296</name>
</gene>
<dbReference type="SUPFAM" id="SSF140383">
    <property type="entry name" value="BSD domain-like"/>
    <property type="match status" value="1"/>
</dbReference>
<accession>A0AAD3Y426</accession>
<feature type="compositionally biased region" description="Basic and acidic residues" evidence="1">
    <location>
        <begin position="296"/>
        <end position="310"/>
    </location>
</feature>
<dbReference type="GO" id="GO:0005737">
    <property type="term" value="C:cytoplasm"/>
    <property type="evidence" value="ECO:0007669"/>
    <property type="project" value="TreeGrafter"/>
</dbReference>
<feature type="region of interest" description="Disordered" evidence="1">
    <location>
        <begin position="428"/>
        <end position="449"/>
    </location>
</feature>
<feature type="compositionally biased region" description="Polar residues" evidence="1">
    <location>
        <begin position="330"/>
        <end position="342"/>
    </location>
</feature>
<name>A0AAD3Y426_NEPGR</name>
<evidence type="ECO:0000313" key="3">
    <source>
        <dbReference type="EMBL" id="GMH28453.1"/>
    </source>
</evidence>
<dbReference type="Proteomes" id="UP001279734">
    <property type="component" value="Unassembled WGS sequence"/>
</dbReference>
<feature type="region of interest" description="Disordered" evidence="1">
    <location>
        <begin position="1"/>
        <end position="48"/>
    </location>
</feature>
<dbReference type="InterPro" id="IPR005607">
    <property type="entry name" value="BSD_dom"/>
</dbReference>
<keyword evidence="4" id="KW-1185">Reference proteome</keyword>
<dbReference type="Gene3D" id="1.10.3970.10">
    <property type="entry name" value="BSD domain"/>
    <property type="match status" value="1"/>
</dbReference>
<feature type="compositionally biased region" description="Acidic residues" evidence="1">
    <location>
        <begin position="430"/>
        <end position="449"/>
    </location>
</feature>
<feature type="compositionally biased region" description="Basic and acidic residues" evidence="1">
    <location>
        <begin position="343"/>
        <end position="362"/>
    </location>
</feature>
<dbReference type="InterPro" id="IPR051494">
    <property type="entry name" value="BSD_domain-containing"/>
</dbReference>
<proteinExistence type="predicted"/>
<dbReference type="SMART" id="SM00751">
    <property type="entry name" value="BSD"/>
    <property type="match status" value="1"/>
</dbReference>
<comment type="caution">
    <text evidence="3">The sequence shown here is derived from an EMBL/GenBank/DDBJ whole genome shotgun (WGS) entry which is preliminary data.</text>
</comment>
<evidence type="ECO:0000256" key="1">
    <source>
        <dbReference type="SAM" id="MobiDB-lite"/>
    </source>
</evidence>
<dbReference type="Pfam" id="PF03909">
    <property type="entry name" value="BSD"/>
    <property type="match status" value="1"/>
</dbReference>
<dbReference type="InterPro" id="IPR035925">
    <property type="entry name" value="BSD_dom_sf"/>
</dbReference>
<dbReference type="AlphaFoldDB" id="A0AAD3Y426"/>
<feature type="compositionally biased region" description="Basic and acidic residues" evidence="1">
    <location>
        <begin position="9"/>
        <end position="25"/>
    </location>
</feature>
<protein>
    <recommendedName>
        <fullName evidence="2">BSD domain-containing protein</fullName>
    </recommendedName>
</protein>
<dbReference type="PROSITE" id="PS50858">
    <property type="entry name" value="BSD"/>
    <property type="match status" value="1"/>
</dbReference>
<feature type="compositionally biased region" description="Acidic residues" evidence="1">
    <location>
        <begin position="284"/>
        <end position="295"/>
    </location>
</feature>
<reference evidence="3" key="1">
    <citation type="submission" date="2023-05" db="EMBL/GenBank/DDBJ databases">
        <title>Nepenthes gracilis genome sequencing.</title>
        <authorList>
            <person name="Fukushima K."/>
        </authorList>
    </citation>
    <scope>NUCLEOTIDE SEQUENCE</scope>
    <source>
        <strain evidence="3">SING2019-196</strain>
    </source>
</reference>
<evidence type="ECO:0000313" key="4">
    <source>
        <dbReference type="Proteomes" id="UP001279734"/>
    </source>
</evidence>
<sequence>MNFFNSIFSDDRQPSNDTDSPHPDLDSENPTSPDPNPDPSSKSTSQASTSIWSFGSLIKSVATKSESMIGNYRRDIEEFGSGLLKETAAIRDVASRAVKEFPDSIDSGAAVAQESLESVGQAIDNLGSSVWKGTTKIIASSKELRFLHDNDGDDENYTNENDDNQSMAQLSERSLNSGKYSRSDVRIREIQCDLKTYDEEPEDSDDYREWKLGFVLNEKDGEIEKLIGENRVIEKIYMQLVPSVVDRDEFWGRYFYRVYKHKQAEEARARIVRRAISGEDEEVLSWDVEDDDDAEGSNHLESEGLRRSVADESNLARRASKIERDDNNGGEPSSSDRTSSQKMELKRPSSDESRNEEVKESASSEVPAVDNGESCKDSDVSIVSTQPSLLPSEEELGWDEIEDIESDEDNKALETKNANISDLRKRLTAAEEEEDLSWDIEDDDEPVKS</sequence>